<dbReference type="Proteomes" id="UP000280586">
    <property type="component" value="Chromosome"/>
</dbReference>
<proteinExistence type="predicted"/>
<sequence>MFTNEDRAVAKIRGYLNVIDNPKWTKEYILKNYGVAVELLIEKATEFKKMNGVKSISEGNQSMTFTDEGKWTITDDIKELLPDPFIKLMG</sequence>
<dbReference type="Proteomes" id="UP001055437">
    <property type="component" value="Chromosome"/>
</dbReference>
<evidence type="ECO:0000313" key="1">
    <source>
        <dbReference type="EMBL" id="AYE35309.1"/>
    </source>
</evidence>
<dbReference type="RefSeq" id="WP_120140944.1">
    <property type="nucleotide sequence ID" value="NZ_CP023671.1"/>
</dbReference>
<dbReference type="KEGG" id="csep:CP523_13225"/>
<dbReference type="AlphaFoldDB" id="A0A9N7JMC5"/>
<dbReference type="EMBL" id="CP099799">
    <property type="protein sequence ID" value="USS01909.1"/>
    <property type="molecule type" value="Genomic_DNA"/>
</dbReference>
<evidence type="ECO:0000313" key="3">
    <source>
        <dbReference type="Proteomes" id="UP000280586"/>
    </source>
</evidence>
<name>A0A9N7JMC5_CLOSE</name>
<dbReference type="GeneID" id="303561647"/>
<protein>
    <submittedName>
        <fullName evidence="1">Uncharacterized protein</fullName>
    </submittedName>
</protein>
<reference evidence="1 3" key="1">
    <citation type="submission" date="2017-09" db="EMBL/GenBank/DDBJ databases">
        <authorList>
            <person name="Thomas P."/>
            <person name="Seyboldt C."/>
        </authorList>
    </citation>
    <scope>NUCLEOTIDE SEQUENCE [LARGE SCALE GENOMIC DNA]</scope>
    <source>
        <strain evidence="1 3">DSM 7534</strain>
    </source>
</reference>
<reference evidence="2" key="2">
    <citation type="submission" date="2022-06" db="EMBL/GenBank/DDBJ databases">
        <authorList>
            <person name="Holder M.E."/>
            <person name="Ajami N.J."/>
            <person name="Petrosino J.F."/>
        </authorList>
    </citation>
    <scope>NUCLEOTIDE SEQUENCE</scope>
    <source>
        <strain evidence="2">RMA 8861</strain>
    </source>
</reference>
<gene>
    <name evidence="1" type="ORF">CP523_13225</name>
    <name evidence="2" type="ORF">NH397_05620</name>
</gene>
<evidence type="ECO:0000313" key="2">
    <source>
        <dbReference type="EMBL" id="USS01909.1"/>
    </source>
</evidence>
<organism evidence="1 3">
    <name type="scientific">Clostridium septicum</name>
    <dbReference type="NCBI Taxonomy" id="1504"/>
    <lineage>
        <taxon>Bacteria</taxon>
        <taxon>Bacillati</taxon>
        <taxon>Bacillota</taxon>
        <taxon>Clostridia</taxon>
        <taxon>Eubacteriales</taxon>
        <taxon>Clostridiaceae</taxon>
        <taxon>Clostridium</taxon>
    </lineage>
</organism>
<keyword evidence="4" id="KW-1185">Reference proteome</keyword>
<evidence type="ECO:0000313" key="4">
    <source>
        <dbReference type="Proteomes" id="UP001055437"/>
    </source>
</evidence>
<accession>A0A9N7JMC5</accession>
<dbReference type="EMBL" id="CP023671">
    <property type="protein sequence ID" value="AYE35309.1"/>
    <property type="molecule type" value="Genomic_DNA"/>
</dbReference>